<dbReference type="RefSeq" id="XP_037163267.1">
    <property type="nucleotide sequence ID" value="XM_037309970.1"/>
</dbReference>
<dbReference type="OrthoDB" id="4160836at2759"/>
<dbReference type="AlphaFoldDB" id="A0A8H6L362"/>
<protein>
    <submittedName>
        <fullName evidence="2">Uncharacterized protein</fullName>
    </submittedName>
</protein>
<evidence type="ECO:0000313" key="3">
    <source>
        <dbReference type="Proteomes" id="UP000578531"/>
    </source>
</evidence>
<keyword evidence="3" id="KW-1185">Reference proteome</keyword>
<organism evidence="2 3">
    <name type="scientific">Letharia columbiana</name>
    <dbReference type="NCBI Taxonomy" id="112416"/>
    <lineage>
        <taxon>Eukaryota</taxon>
        <taxon>Fungi</taxon>
        <taxon>Dikarya</taxon>
        <taxon>Ascomycota</taxon>
        <taxon>Pezizomycotina</taxon>
        <taxon>Lecanoromycetes</taxon>
        <taxon>OSLEUM clade</taxon>
        <taxon>Lecanoromycetidae</taxon>
        <taxon>Lecanorales</taxon>
        <taxon>Lecanorineae</taxon>
        <taxon>Parmeliaceae</taxon>
        <taxon>Letharia</taxon>
    </lineage>
</organism>
<feature type="region of interest" description="Disordered" evidence="1">
    <location>
        <begin position="98"/>
        <end position="161"/>
    </location>
</feature>
<evidence type="ECO:0000313" key="2">
    <source>
        <dbReference type="EMBL" id="KAF6233858.1"/>
    </source>
</evidence>
<dbReference type="GeneID" id="59289726"/>
<comment type="caution">
    <text evidence="2">The sequence shown here is derived from an EMBL/GenBank/DDBJ whole genome shotgun (WGS) entry which is preliminary data.</text>
</comment>
<gene>
    <name evidence="2" type="ORF">HO173_008070</name>
</gene>
<name>A0A8H6L362_9LECA</name>
<reference evidence="2 3" key="1">
    <citation type="journal article" date="2020" name="Genomics">
        <title>Complete, high-quality genomes from long-read metagenomic sequencing of two wolf lichen thalli reveals enigmatic genome architecture.</title>
        <authorList>
            <person name="McKenzie S.K."/>
            <person name="Walston R.F."/>
            <person name="Allen J.L."/>
        </authorList>
    </citation>
    <scope>NUCLEOTIDE SEQUENCE [LARGE SCALE GENOMIC DNA]</scope>
    <source>
        <strain evidence="2">WasteWater2</strain>
    </source>
</reference>
<evidence type="ECO:0000256" key="1">
    <source>
        <dbReference type="SAM" id="MobiDB-lite"/>
    </source>
</evidence>
<sequence length="161" mass="17150">MDSSPSKRRRTSPSTSIAVTVENTDLGPLPRNGASPSRRRSSFMSPTKASLARFHPNILPRAKSVEPLRPVSKEIHDTFEQDPVVGGGTKQVVGHVAGTASKESQSGMKWHGEETWTSSDTGAKVTKSRRGQRFGKAGPVCSGPKPSGLTTRGSKSRRNGG</sequence>
<feature type="compositionally biased region" description="Basic residues" evidence="1">
    <location>
        <begin position="1"/>
        <end position="11"/>
    </location>
</feature>
<dbReference type="Proteomes" id="UP000578531">
    <property type="component" value="Unassembled WGS sequence"/>
</dbReference>
<accession>A0A8H6L362</accession>
<proteinExistence type="predicted"/>
<feature type="region of interest" description="Disordered" evidence="1">
    <location>
        <begin position="1"/>
        <end position="58"/>
    </location>
</feature>
<dbReference type="EMBL" id="JACCJC010000034">
    <property type="protein sequence ID" value="KAF6233858.1"/>
    <property type="molecule type" value="Genomic_DNA"/>
</dbReference>